<evidence type="ECO:0008006" key="4">
    <source>
        <dbReference type="Google" id="ProtNLM"/>
    </source>
</evidence>
<keyword evidence="1" id="KW-0812">Transmembrane</keyword>
<protein>
    <recommendedName>
        <fullName evidence="4">Branched-chain amino acid transport protein (AzlD)</fullName>
    </recommendedName>
</protein>
<organism evidence="2 3">
    <name type="scientific">Vogesella facilis</name>
    <dbReference type="NCBI Taxonomy" id="1655232"/>
    <lineage>
        <taxon>Bacteria</taxon>
        <taxon>Pseudomonadati</taxon>
        <taxon>Pseudomonadota</taxon>
        <taxon>Betaproteobacteria</taxon>
        <taxon>Neisseriales</taxon>
        <taxon>Chromobacteriaceae</taxon>
        <taxon>Vogesella</taxon>
    </lineage>
</organism>
<keyword evidence="1" id="KW-0472">Membrane</keyword>
<dbReference type="Proteomes" id="UP001595741">
    <property type="component" value="Unassembled WGS sequence"/>
</dbReference>
<gene>
    <name evidence="2" type="ORF">ACFOLG_05225</name>
</gene>
<reference evidence="3" key="1">
    <citation type="journal article" date="2019" name="Int. J. Syst. Evol. Microbiol.">
        <title>The Global Catalogue of Microorganisms (GCM) 10K type strain sequencing project: providing services to taxonomists for standard genome sequencing and annotation.</title>
        <authorList>
            <consortium name="The Broad Institute Genomics Platform"/>
            <consortium name="The Broad Institute Genome Sequencing Center for Infectious Disease"/>
            <person name="Wu L."/>
            <person name="Ma J."/>
        </authorList>
    </citation>
    <scope>NUCLEOTIDE SEQUENCE [LARGE SCALE GENOMIC DNA]</scope>
    <source>
        <strain evidence="3">KCTC 42742</strain>
    </source>
</reference>
<proteinExistence type="predicted"/>
<keyword evidence="1" id="KW-1133">Transmembrane helix</keyword>
<dbReference type="EMBL" id="JBHRXN010000010">
    <property type="protein sequence ID" value="MFC3531581.1"/>
    <property type="molecule type" value="Genomic_DNA"/>
</dbReference>
<feature type="transmembrane region" description="Helical" evidence="1">
    <location>
        <begin position="48"/>
        <end position="68"/>
    </location>
</feature>
<sequence length="115" mass="12237">MHAYLQLLLAALISLCASTLVLRALSLPLRNLLTQLCASEQGAAFWLSYTRVMLTVAPLLLALLVSLFTTSVAPLNSLQLVLIATLAGLLLGLRSIGKRLGRFIPLPPATTGEAQ</sequence>
<evidence type="ECO:0000313" key="2">
    <source>
        <dbReference type="EMBL" id="MFC3531581.1"/>
    </source>
</evidence>
<comment type="caution">
    <text evidence="2">The sequence shown here is derived from an EMBL/GenBank/DDBJ whole genome shotgun (WGS) entry which is preliminary data.</text>
</comment>
<name>A0ABV7RB45_9NEIS</name>
<keyword evidence="3" id="KW-1185">Reference proteome</keyword>
<evidence type="ECO:0000256" key="1">
    <source>
        <dbReference type="SAM" id="Phobius"/>
    </source>
</evidence>
<dbReference type="RefSeq" id="WP_386089203.1">
    <property type="nucleotide sequence ID" value="NZ_JBHRXN010000010.1"/>
</dbReference>
<evidence type="ECO:0000313" key="3">
    <source>
        <dbReference type="Proteomes" id="UP001595741"/>
    </source>
</evidence>
<accession>A0ABV7RB45</accession>
<feature type="transmembrane region" description="Helical" evidence="1">
    <location>
        <begin position="80"/>
        <end position="97"/>
    </location>
</feature>